<protein>
    <submittedName>
        <fullName evidence="10">GAL3ST3</fullName>
        <ecNumber evidence="10">2.8.2.-</ecNumber>
    </submittedName>
</protein>
<keyword evidence="6" id="KW-1133">Transmembrane helix</keyword>
<comment type="subcellular location">
    <subcellularLocation>
        <location evidence="1">Golgi apparatus membrane</location>
        <topology evidence="1">Single-pass type II membrane protein</topology>
    </subcellularLocation>
</comment>
<evidence type="ECO:0000256" key="2">
    <source>
        <dbReference type="ARBA" id="ARBA00008124"/>
    </source>
</evidence>
<dbReference type="AlphaFoldDB" id="A0A6J8AKA1"/>
<evidence type="ECO:0000313" key="10">
    <source>
        <dbReference type="EMBL" id="CAC5369651.1"/>
    </source>
</evidence>
<keyword evidence="3 10" id="KW-0808">Transferase</keyword>
<gene>
    <name evidence="10" type="ORF">MCOR_8777</name>
</gene>
<keyword evidence="8" id="KW-0472">Membrane</keyword>
<keyword evidence="4" id="KW-0812">Transmembrane</keyword>
<sequence length="494" mass="58349">MYIHPSLAASTFVIKRSFIKRILSVPLLLEYSTFLYYWNTQRSGITGILRRLPFLSIPIILLTVYALLHEGTYLSTIKSNVHDEKQQNKTVHNSVKSIFVSVSPSSLSLRNVSRARVGQQTSVKSVVLTPLLDPRLISTNVSPELKLIKVHYKRVAFLKVHKAGSTTAQNIFLRYGESRNLTFVLPIIREDHWDNVISVQSTLNDKNILPPPQNRTYDILCCHVLYNSEAFHKYMPTDTAYIGIVREPFDQFLSTLNYFRAPYIFERIKSRNKVLKYLQDPTQYEHGLPYRWSMTNNRMAVEFGFPSNLFRQYLEEESMNYLRKLDKEFLFVIIMEYFTESVVMMRRVLGWTIKDVLYLRKNSARRSYAFADNTHRHLYERFAKLDYDLYNFFYRRLWSQIHNEGLDFQLELLYFDRLRKEVEDYCMYKVDKSSGYIVAASRWSAAFVVSRDDCDYLKKNELFFVERIRRRQYGFQKRGNLMEGVVLSLNGSHS</sequence>
<evidence type="ECO:0000256" key="5">
    <source>
        <dbReference type="ARBA" id="ARBA00022968"/>
    </source>
</evidence>
<dbReference type="OrthoDB" id="514299at2759"/>
<proteinExistence type="inferred from homology"/>
<dbReference type="InterPro" id="IPR027417">
    <property type="entry name" value="P-loop_NTPase"/>
</dbReference>
<evidence type="ECO:0000256" key="1">
    <source>
        <dbReference type="ARBA" id="ARBA00004323"/>
    </source>
</evidence>
<dbReference type="PANTHER" id="PTHR14647:SF87">
    <property type="entry name" value="PUTATIVE-RELATED"/>
    <property type="match status" value="1"/>
</dbReference>
<dbReference type="GO" id="GO:0009247">
    <property type="term" value="P:glycolipid biosynthetic process"/>
    <property type="evidence" value="ECO:0007669"/>
    <property type="project" value="InterPro"/>
</dbReference>
<dbReference type="EC" id="2.8.2.-" evidence="10"/>
<evidence type="ECO:0000256" key="7">
    <source>
        <dbReference type="ARBA" id="ARBA00023034"/>
    </source>
</evidence>
<keyword evidence="11" id="KW-1185">Reference proteome</keyword>
<keyword evidence="7" id="KW-0333">Golgi apparatus</keyword>
<name>A0A6J8AKA1_MYTCO</name>
<evidence type="ECO:0000256" key="9">
    <source>
        <dbReference type="ARBA" id="ARBA00023180"/>
    </source>
</evidence>
<evidence type="ECO:0000256" key="6">
    <source>
        <dbReference type="ARBA" id="ARBA00022989"/>
    </source>
</evidence>
<accession>A0A6J8AKA1</accession>
<dbReference type="GO" id="GO:0001733">
    <property type="term" value="F:galactosylceramide sulfotransferase activity"/>
    <property type="evidence" value="ECO:0007669"/>
    <property type="project" value="InterPro"/>
</dbReference>
<dbReference type="InterPro" id="IPR009729">
    <property type="entry name" value="Gal-3-0_sulfotransfrase"/>
</dbReference>
<keyword evidence="5" id="KW-0735">Signal-anchor</keyword>
<dbReference type="Proteomes" id="UP000507470">
    <property type="component" value="Unassembled WGS sequence"/>
</dbReference>
<evidence type="ECO:0000313" key="11">
    <source>
        <dbReference type="Proteomes" id="UP000507470"/>
    </source>
</evidence>
<evidence type="ECO:0000256" key="3">
    <source>
        <dbReference type="ARBA" id="ARBA00022679"/>
    </source>
</evidence>
<dbReference type="Pfam" id="PF06990">
    <property type="entry name" value="Gal-3-0_sulfotr"/>
    <property type="match status" value="1"/>
</dbReference>
<comment type="similarity">
    <text evidence="2">Belongs to the galactose-3-O-sulfotransferase family.</text>
</comment>
<dbReference type="EMBL" id="CACVKT020001608">
    <property type="protein sequence ID" value="CAC5369651.1"/>
    <property type="molecule type" value="Genomic_DNA"/>
</dbReference>
<dbReference type="GO" id="GO:0000139">
    <property type="term" value="C:Golgi membrane"/>
    <property type="evidence" value="ECO:0007669"/>
    <property type="project" value="UniProtKB-SubCell"/>
</dbReference>
<dbReference type="Gene3D" id="3.40.50.300">
    <property type="entry name" value="P-loop containing nucleotide triphosphate hydrolases"/>
    <property type="match status" value="1"/>
</dbReference>
<evidence type="ECO:0000256" key="8">
    <source>
        <dbReference type="ARBA" id="ARBA00023136"/>
    </source>
</evidence>
<keyword evidence="9" id="KW-0325">Glycoprotein</keyword>
<reference evidence="10 11" key="1">
    <citation type="submission" date="2020-06" db="EMBL/GenBank/DDBJ databases">
        <authorList>
            <person name="Li R."/>
            <person name="Bekaert M."/>
        </authorList>
    </citation>
    <scope>NUCLEOTIDE SEQUENCE [LARGE SCALE GENOMIC DNA]</scope>
    <source>
        <strain evidence="11">wild</strain>
    </source>
</reference>
<evidence type="ECO:0000256" key="4">
    <source>
        <dbReference type="ARBA" id="ARBA00022692"/>
    </source>
</evidence>
<dbReference type="PANTHER" id="PTHR14647">
    <property type="entry name" value="GALACTOSE-3-O-SULFOTRANSFERASE"/>
    <property type="match status" value="1"/>
</dbReference>
<organism evidence="10 11">
    <name type="scientific">Mytilus coruscus</name>
    <name type="common">Sea mussel</name>
    <dbReference type="NCBI Taxonomy" id="42192"/>
    <lineage>
        <taxon>Eukaryota</taxon>
        <taxon>Metazoa</taxon>
        <taxon>Spiralia</taxon>
        <taxon>Lophotrochozoa</taxon>
        <taxon>Mollusca</taxon>
        <taxon>Bivalvia</taxon>
        <taxon>Autobranchia</taxon>
        <taxon>Pteriomorphia</taxon>
        <taxon>Mytilida</taxon>
        <taxon>Mytiloidea</taxon>
        <taxon>Mytilidae</taxon>
        <taxon>Mytilinae</taxon>
        <taxon>Mytilus</taxon>
    </lineage>
</organism>